<dbReference type="EMBL" id="VJOL01000003">
    <property type="protein sequence ID" value="TSE31852.1"/>
    <property type="molecule type" value="Genomic_DNA"/>
</dbReference>
<dbReference type="OrthoDB" id="5828847at2"/>
<evidence type="ECO:0008006" key="3">
    <source>
        <dbReference type="Google" id="ProtNLM"/>
    </source>
</evidence>
<name>A0A554X7P2_9BURK</name>
<protein>
    <recommendedName>
        <fullName evidence="3">DUF2789 domain-containing protein</fullName>
    </recommendedName>
</protein>
<keyword evidence="2" id="KW-1185">Reference proteome</keyword>
<dbReference type="Proteomes" id="UP000318542">
    <property type="component" value="Unassembled WGS sequence"/>
</dbReference>
<dbReference type="InterPro" id="IPR038086">
    <property type="entry name" value="DUF2789_sf"/>
</dbReference>
<proteinExistence type="predicted"/>
<accession>A0A554X7P2</accession>
<reference evidence="1 2" key="1">
    <citation type="submission" date="2019-07" db="EMBL/GenBank/DDBJ databases">
        <title>Tepidimonas thermarum AA-1 draft genome.</title>
        <authorList>
            <person name="Da Costa M.S."/>
            <person name="Froufe H.J.C."/>
            <person name="Egas C."/>
            <person name="Albuquerque L."/>
        </authorList>
    </citation>
    <scope>NUCLEOTIDE SEQUENCE [LARGE SCALE GENOMIC DNA]</scope>
    <source>
        <strain evidence="1 2">AA-1</strain>
    </source>
</reference>
<dbReference type="Pfam" id="PF10982">
    <property type="entry name" value="DUF2789"/>
    <property type="match status" value="1"/>
</dbReference>
<gene>
    <name evidence="1" type="ORF">Tther_00364</name>
</gene>
<evidence type="ECO:0000313" key="2">
    <source>
        <dbReference type="Proteomes" id="UP000318542"/>
    </source>
</evidence>
<dbReference type="AlphaFoldDB" id="A0A554X7P2"/>
<sequence length="80" mass="8922">MEAPFHRLSDLFAQLGLPTDEASMRAFLARHAPLAPEVALADAPWWTPAQARFLREALCQDADWAEPVEQLDALLRVPQA</sequence>
<dbReference type="InterPro" id="IPR021250">
    <property type="entry name" value="DUF2789"/>
</dbReference>
<organism evidence="1 2">
    <name type="scientific">Tepidimonas thermarum</name>
    <dbReference type="NCBI Taxonomy" id="335431"/>
    <lineage>
        <taxon>Bacteria</taxon>
        <taxon>Pseudomonadati</taxon>
        <taxon>Pseudomonadota</taxon>
        <taxon>Betaproteobacteria</taxon>
        <taxon>Burkholderiales</taxon>
        <taxon>Tepidimonas</taxon>
    </lineage>
</organism>
<dbReference type="Gene3D" id="1.10.10.1130">
    <property type="entry name" value="Uncharacterised protein PF10982, DUF2789"/>
    <property type="match status" value="1"/>
</dbReference>
<comment type="caution">
    <text evidence="1">The sequence shown here is derived from an EMBL/GenBank/DDBJ whole genome shotgun (WGS) entry which is preliminary data.</text>
</comment>
<evidence type="ECO:0000313" key="1">
    <source>
        <dbReference type="EMBL" id="TSE31852.1"/>
    </source>
</evidence>
<dbReference type="RefSeq" id="WP_143900279.1">
    <property type="nucleotide sequence ID" value="NZ_VJOL01000003.1"/>
</dbReference>